<sequence>MQSSTRRKYGVISGKVTKIEWKMKRAMKANDAEEEDEDGLPNCDNVYVKDDFFDSLSCLTLDGGLGRGRGRGRAKFSEQKKIDIETFGEVPRHQRGHPEALIVEEDITMLGGAVGSRVTCFYYAWVYDGVLNIVHGTNDIVNAICDDDDIRAISFVGSNTGAIA</sequence>
<keyword evidence="2" id="KW-1185">Reference proteome</keyword>
<name>A0ACC0H8I4_9ERIC</name>
<organism evidence="1 2">
    <name type="scientific">Camellia lanceoleosa</name>
    <dbReference type="NCBI Taxonomy" id="1840588"/>
    <lineage>
        <taxon>Eukaryota</taxon>
        <taxon>Viridiplantae</taxon>
        <taxon>Streptophyta</taxon>
        <taxon>Embryophyta</taxon>
        <taxon>Tracheophyta</taxon>
        <taxon>Spermatophyta</taxon>
        <taxon>Magnoliopsida</taxon>
        <taxon>eudicotyledons</taxon>
        <taxon>Gunneridae</taxon>
        <taxon>Pentapetalae</taxon>
        <taxon>asterids</taxon>
        <taxon>Ericales</taxon>
        <taxon>Theaceae</taxon>
        <taxon>Camellia</taxon>
    </lineage>
</organism>
<protein>
    <submittedName>
        <fullName evidence="1">Uncharacterized protein</fullName>
    </submittedName>
</protein>
<accession>A0ACC0H8I4</accession>
<proteinExistence type="predicted"/>
<dbReference type="Proteomes" id="UP001060215">
    <property type="component" value="Chromosome 5"/>
</dbReference>
<reference evidence="1 2" key="1">
    <citation type="journal article" date="2022" name="Plant J.">
        <title>Chromosome-level genome of Camellia lanceoleosa provides a valuable resource for understanding genome evolution and self-incompatibility.</title>
        <authorList>
            <person name="Gong W."/>
            <person name="Xiao S."/>
            <person name="Wang L."/>
            <person name="Liao Z."/>
            <person name="Chang Y."/>
            <person name="Mo W."/>
            <person name="Hu G."/>
            <person name="Li W."/>
            <person name="Zhao G."/>
            <person name="Zhu H."/>
            <person name="Hu X."/>
            <person name="Ji K."/>
            <person name="Xiang X."/>
            <person name="Song Q."/>
            <person name="Yuan D."/>
            <person name="Jin S."/>
            <person name="Zhang L."/>
        </authorList>
    </citation>
    <scope>NUCLEOTIDE SEQUENCE [LARGE SCALE GENOMIC DNA]</scope>
    <source>
        <strain evidence="1">SQ_2022a</strain>
    </source>
</reference>
<evidence type="ECO:0000313" key="2">
    <source>
        <dbReference type="Proteomes" id="UP001060215"/>
    </source>
</evidence>
<dbReference type="EMBL" id="CM045762">
    <property type="protein sequence ID" value="KAI8009274.1"/>
    <property type="molecule type" value="Genomic_DNA"/>
</dbReference>
<gene>
    <name evidence="1" type="ORF">LOK49_LG06G00843</name>
</gene>
<evidence type="ECO:0000313" key="1">
    <source>
        <dbReference type="EMBL" id="KAI8009274.1"/>
    </source>
</evidence>
<comment type="caution">
    <text evidence="1">The sequence shown here is derived from an EMBL/GenBank/DDBJ whole genome shotgun (WGS) entry which is preliminary data.</text>
</comment>